<dbReference type="GO" id="GO:0005576">
    <property type="term" value="C:extracellular region"/>
    <property type="evidence" value="ECO:0007669"/>
    <property type="project" value="UniProtKB-SubCell"/>
</dbReference>
<evidence type="ECO:0000256" key="3">
    <source>
        <dbReference type="ARBA" id="ARBA00022525"/>
    </source>
</evidence>
<feature type="domain" description="Crinkler effector protein N-terminal" evidence="4">
    <location>
        <begin position="6"/>
        <end position="114"/>
    </location>
</feature>
<protein>
    <recommendedName>
        <fullName evidence="4">Crinkler effector protein N-terminal domain-containing protein</fullName>
    </recommendedName>
</protein>
<evidence type="ECO:0000256" key="2">
    <source>
        <dbReference type="ARBA" id="ARBA00004613"/>
    </source>
</evidence>
<keyword evidence="6" id="KW-1185">Reference proteome</keyword>
<proteinExistence type="predicted"/>
<dbReference type="InterPro" id="IPR045379">
    <property type="entry name" value="Crinkler_N"/>
</dbReference>
<organism evidence="5 6">
    <name type="scientific">Laccaria amethystina LaAM-08-1</name>
    <dbReference type="NCBI Taxonomy" id="1095629"/>
    <lineage>
        <taxon>Eukaryota</taxon>
        <taxon>Fungi</taxon>
        <taxon>Dikarya</taxon>
        <taxon>Basidiomycota</taxon>
        <taxon>Agaricomycotina</taxon>
        <taxon>Agaricomycetes</taxon>
        <taxon>Agaricomycetidae</taxon>
        <taxon>Agaricales</taxon>
        <taxon>Agaricineae</taxon>
        <taxon>Hydnangiaceae</taxon>
        <taxon>Laccaria</taxon>
    </lineage>
</organism>
<dbReference type="OrthoDB" id="3060480at2759"/>
<evidence type="ECO:0000313" key="6">
    <source>
        <dbReference type="Proteomes" id="UP000054477"/>
    </source>
</evidence>
<dbReference type="GO" id="GO:0043657">
    <property type="term" value="C:host cell"/>
    <property type="evidence" value="ECO:0007669"/>
    <property type="project" value="UniProtKB-SubCell"/>
</dbReference>
<accession>A0A0C9Y368</accession>
<evidence type="ECO:0000313" key="5">
    <source>
        <dbReference type="EMBL" id="KIK04497.1"/>
    </source>
</evidence>
<dbReference type="InterPro" id="IPR027417">
    <property type="entry name" value="P-loop_NTPase"/>
</dbReference>
<gene>
    <name evidence="5" type="ORF">K443DRAFT_4643</name>
</gene>
<keyword evidence="3" id="KW-0964">Secreted</keyword>
<dbReference type="Gene3D" id="3.40.50.300">
    <property type="entry name" value="P-loop containing nucleotide triphosphate hydrolases"/>
    <property type="match status" value="1"/>
</dbReference>
<dbReference type="Proteomes" id="UP000054477">
    <property type="component" value="Unassembled WGS sequence"/>
</dbReference>
<dbReference type="AlphaFoldDB" id="A0A0C9Y368"/>
<name>A0A0C9Y368_9AGAR</name>
<reference evidence="5 6" key="1">
    <citation type="submission" date="2014-04" db="EMBL/GenBank/DDBJ databases">
        <authorList>
            <consortium name="DOE Joint Genome Institute"/>
            <person name="Kuo A."/>
            <person name="Kohler A."/>
            <person name="Nagy L.G."/>
            <person name="Floudas D."/>
            <person name="Copeland A."/>
            <person name="Barry K.W."/>
            <person name="Cichocki N."/>
            <person name="Veneault-Fourrey C."/>
            <person name="LaButti K."/>
            <person name="Lindquist E.A."/>
            <person name="Lipzen A."/>
            <person name="Lundell T."/>
            <person name="Morin E."/>
            <person name="Murat C."/>
            <person name="Sun H."/>
            <person name="Tunlid A."/>
            <person name="Henrissat B."/>
            <person name="Grigoriev I.V."/>
            <person name="Hibbett D.S."/>
            <person name="Martin F."/>
            <person name="Nordberg H.P."/>
            <person name="Cantor M.N."/>
            <person name="Hua S.X."/>
        </authorList>
    </citation>
    <scope>NUCLEOTIDE SEQUENCE [LARGE SCALE GENOMIC DNA]</scope>
    <source>
        <strain evidence="5 6">LaAM-08-1</strain>
    </source>
</reference>
<reference evidence="6" key="2">
    <citation type="submission" date="2015-01" db="EMBL/GenBank/DDBJ databases">
        <title>Evolutionary Origins and Diversification of the Mycorrhizal Mutualists.</title>
        <authorList>
            <consortium name="DOE Joint Genome Institute"/>
            <consortium name="Mycorrhizal Genomics Consortium"/>
            <person name="Kohler A."/>
            <person name="Kuo A."/>
            <person name="Nagy L.G."/>
            <person name="Floudas D."/>
            <person name="Copeland A."/>
            <person name="Barry K.W."/>
            <person name="Cichocki N."/>
            <person name="Veneault-Fourrey C."/>
            <person name="LaButti K."/>
            <person name="Lindquist E.A."/>
            <person name="Lipzen A."/>
            <person name="Lundell T."/>
            <person name="Morin E."/>
            <person name="Murat C."/>
            <person name="Riley R."/>
            <person name="Ohm R."/>
            <person name="Sun H."/>
            <person name="Tunlid A."/>
            <person name="Henrissat B."/>
            <person name="Grigoriev I.V."/>
            <person name="Hibbett D.S."/>
            <person name="Martin F."/>
        </authorList>
    </citation>
    <scope>NUCLEOTIDE SEQUENCE [LARGE SCALE GENOMIC DNA]</scope>
    <source>
        <strain evidence="6">LaAM-08-1</strain>
    </source>
</reference>
<dbReference type="EMBL" id="KN838569">
    <property type="protein sequence ID" value="KIK04497.1"/>
    <property type="molecule type" value="Genomic_DNA"/>
</dbReference>
<evidence type="ECO:0000259" key="4">
    <source>
        <dbReference type="Pfam" id="PF20147"/>
    </source>
</evidence>
<evidence type="ECO:0000256" key="1">
    <source>
        <dbReference type="ARBA" id="ARBA00004340"/>
    </source>
</evidence>
<dbReference type="STRING" id="1095629.A0A0C9Y368"/>
<sequence>MSAKKLRLTCLVWPDDEPDEHTIEVKLYDNETVACLKDTIKDKHRRFADVYAHDLVLWKCSGLPDDDNLEQTLKTLQFDGSDVRLVRLASTRRQISHYFGDQDFSKEPIHILVELPALESRPRKRLRIASPFPDLPPNRVERSETVSAIYQKLLLHRFIQVRGTPASGKSTLAKLLGKHIRVQEPHVHVIWIGVWDLDDVAKCGGWSSYLKMRNGWIPGEDTVFIFDEAQLSYKDGRLWNELFKGIHDYPDRRAIAFVNYGSPAPFIDIQGTSIFIAPEARVSLRPTAHKDNLPAAGLLFTSAEFDELVSKQYPDSEYHFDRSFLDMVFESTNGHVGAMYSYLNIILGSESYRELKHSGQRFTWELYQKEVSLVWFLHQFESTVGGVFRRGLPLVDDLKVPAVARVFSSVLRNGFVQDADFTTEDNSSALQLCFSKGWLHTDYVDNKTHYFFPSLLHRWCVEWRLCGLSDTSFGQTISLDS</sequence>
<comment type="subcellular location">
    <subcellularLocation>
        <location evidence="1">Host cell</location>
    </subcellularLocation>
    <subcellularLocation>
        <location evidence="2">Secreted</location>
    </subcellularLocation>
</comment>
<dbReference type="HOGENOM" id="CLU_018876_1_1_1"/>
<dbReference type="Pfam" id="PF20147">
    <property type="entry name" value="Crinkler"/>
    <property type="match status" value="1"/>
</dbReference>
<dbReference type="SUPFAM" id="SSF52540">
    <property type="entry name" value="P-loop containing nucleoside triphosphate hydrolases"/>
    <property type="match status" value="1"/>
</dbReference>